<keyword evidence="4" id="KW-0804">Transcription</keyword>
<reference evidence="8" key="1">
    <citation type="submission" date="2022-01" db="EMBL/GenBank/DDBJ databases">
        <authorList>
            <person name="King R."/>
        </authorList>
    </citation>
    <scope>NUCLEOTIDE SEQUENCE</scope>
</reference>
<evidence type="ECO:0000256" key="1">
    <source>
        <dbReference type="ARBA" id="ARBA00004123"/>
    </source>
</evidence>
<keyword evidence="3" id="KW-0805">Transcription regulation</keyword>
<evidence type="ECO:0000256" key="4">
    <source>
        <dbReference type="ARBA" id="ARBA00023163"/>
    </source>
</evidence>
<protein>
    <recommendedName>
        <fullName evidence="7">Chromo domain-containing protein</fullName>
    </recommendedName>
</protein>
<dbReference type="InterPro" id="IPR053820">
    <property type="entry name" value="MSL3_chromo-like"/>
</dbReference>
<feature type="compositionally biased region" description="Polar residues" evidence="6">
    <location>
        <begin position="106"/>
        <end position="115"/>
    </location>
</feature>
<name>A0A9N9RVY8_9DIPT</name>
<feature type="domain" description="Chromo" evidence="7">
    <location>
        <begin position="5"/>
        <end position="73"/>
    </location>
</feature>
<evidence type="ECO:0000256" key="2">
    <source>
        <dbReference type="ARBA" id="ARBA00022853"/>
    </source>
</evidence>
<feature type="compositionally biased region" description="Basic and acidic residues" evidence="6">
    <location>
        <begin position="90"/>
        <end position="100"/>
    </location>
</feature>
<dbReference type="InterPro" id="IPR038217">
    <property type="entry name" value="MRG_C_sf"/>
</dbReference>
<dbReference type="PANTHER" id="PTHR10880:SF48">
    <property type="entry name" value="MORTALITY FACTOR 4 LIKE 2"/>
    <property type="match status" value="1"/>
</dbReference>
<comment type="subcellular location">
    <subcellularLocation>
        <location evidence="1">Nucleus</location>
    </subcellularLocation>
</comment>
<dbReference type="AlphaFoldDB" id="A0A9N9RVY8"/>
<keyword evidence="2" id="KW-0156">Chromatin regulator</keyword>
<dbReference type="InterPro" id="IPR016197">
    <property type="entry name" value="Chromo-like_dom_sf"/>
</dbReference>
<reference evidence="8" key="2">
    <citation type="submission" date="2022-10" db="EMBL/GenBank/DDBJ databases">
        <authorList>
            <consortium name="ENA_rothamsted_submissions"/>
            <consortium name="culmorum"/>
            <person name="King R."/>
        </authorList>
    </citation>
    <scope>NUCLEOTIDE SEQUENCE</scope>
</reference>
<sequence>MSQVKFTEGEKVLCYHGQLIYEAKLLKTQVKDKVVKYYIHYAGWSKNWDEWVPENRVLKYNEANVQLQKEIQKKVETSAKSTKKASKNAKKADSSKDDATSRSSTPSKDISTTMPITKELTKSRGSSVKPSTSSTNVSKEISKTNSITDDDLHKRKRQRLDTSASSNESPEEKISKPEITITIPKDLKSRLVDDWHAINSQSKLIELPAKITVDDIVAQYKKSKSSSKGGISCEDISNGILEYFNVMLGSQLLYKVERTQYSDILNKYPDKPMSQIYGSFHLLRLFVKLGPVLSFTTLDKNNIRVLIGHLADFLKFLESKADEYFPTSSFSYPQTSEYLRRAAQ</sequence>
<evidence type="ECO:0000259" key="7">
    <source>
        <dbReference type="SMART" id="SM00298"/>
    </source>
</evidence>
<gene>
    <name evidence="8" type="ORF">CHIRRI_LOCUS6754</name>
</gene>
<evidence type="ECO:0000313" key="8">
    <source>
        <dbReference type="EMBL" id="CAG9803858.1"/>
    </source>
</evidence>
<feature type="region of interest" description="Disordered" evidence="6">
    <location>
        <begin position="75"/>
        <end position="177"/>
    </location>
</feature>
<organism evidence="8 9">
    <name type="scientific">Chironomus riparius</name>
    <dbReference type="NCBI Taxonomy" id="315576"/>
    <lineage>
        <taxon>Eukaryota</taxon>
        <taxon>Metazoa</taxon>
        <taxon>Ecdysozoa</taxon>
        <taxon>Arthropoda</taxon>
        <taxon>Hexapoda</taxon>
        <taxon>Insecta</taxon>
        <taxon>Pterygota</taxon>
        <taxon>Neoptera</taxon>
        <taxon>Endopterygota</taxon>
        <taxon>Diptera</taxon>
        <taxon>Nematocera</taxon>
        <taxon>Chironomoidea</taxon>
        <taxon>Chironomidae</taxon>
        <taxon>Chironominae</taxon>
        <taxon>Chironomus</taxon>
    </lineage>
</organism>
<dbReference type="GO" id="GO:0035267">
    <property type="term" value="C:NuA4 histone acetyltransferase complex"/>
    <property type="evidence" value="ECO:0007669"/>
    <property type="project" value="TreeGrafter"/>
</dbReference>
<accession>A0A9N9RVY8</accession>
<dbReference type="PIRSF" id="PIRSF038133">
    <property type="entry name" value="HAT_Nua4_EAF3/MRG15"/>
    <property type="match status" value="1"/>
</dbReference>
<dbReference type="Pfam" id="PF22732">
    <property type="entry name" value="MSL3_chromo-like"/>
    <property type="match status" value="1"/>
</dbReference>
<dbReference type="GO" id="GO:0006325">
    <property type="term" value="P:chromatin organization"/>
    <property type="evidence" value="ECO:0007669"/>
    <property type="project" value="UniProtKB-KW"/>
</dbReference>
<proteinExistence type="predicted"/>
<keyword evidence="9" id="KW-1185">Reference proteome</keyword>
<evidence type="ECO:0000256" key="5">
    <source>
        <dbReference type="ARBA" id="ARBA00023242"/>
    </source>
</evidence>
<dbReference type="Pfam" id="PF05712">
    <property type="entry name" value="MRG"/>
    <property type="match status" value="1"/>
</dbReference>
<dbReference type="OrthoDB" id="124855at2759"/>
<dbReference type="FunFam" id="2.30.30.140:FF:000024">
    <property type="entry name" value="Mortality factor 4-like protein 1"/>
    <property type="match status" value="1"/>
</dbReference>
<dbReference type="GO" id="GO:0006355">
    <property type="term" value="P:regulation of DNA-templated transcription"/>
    <property type="evidence" value="ECO:0007669"/>
    <property type="project" value="InterPro"/>
</dbReference>
<dbReference type="Gene3D" id="2.30.30.140">
    <property type="match status" value="1"/>
</dbReference>
<dbReference type="InterPro" id="IPR008676">
    <property type="entry name" value="MRG"/>
</dbReference>
<dbReference type="SMART" id="SM00298">
    <property type="entry name" value="CHROMO"/>
    <property type="match status" value="1"/>
</dbReference>
<dbReference type="PANTHER" id="PTHR10880">
    <property type="entry name" value="MORTALITY FACTOR 4-LIKE PROTEIN"/>
    <property type="match status" value="1"/>
</dbReference>
<dbReference type="SUPFAM" id="SSF54160">
    <property type="entry name" value="Chromo domain-like"/>
    <property type="match status" value="1"/>
</dbReference>
<dbReference type="EMBL" id="OU895878">
    <property type="protein sequence ID" value="CAG9803858.1"/>
    <property type="molecule type" value="Genomic_DNA"/>
</dbReference>
<dbReference type="InterPro" id="IPR026541">
    <property type="entry name" value="MRG_dom"/>
</dbReference>
<evidence type="ECO:0000256" key="6">
    <source>
        <dbReference type="SAM" id="MobiDB-lite"/>
    </source>
</evidence>
<dbReference type="Proteomes" id="UP001153620">
    <property type="component" value="Chromosome 2"/>
</dbReference>
<evidence type="ECO:0000256" key="3">
    <source>
        <dbReference type="ARBA" id="ARBA00023015"/>
    </source>
</evidence>
<dbReference type="InterPro" id="IPR000953">
    <property type="entry name" value="Chromo/chromo_shadow_dom"/>
</dbReference>
<dbReference type="PROSITE" id="PS51640">
    <property type="entry name" value="MRG"/>
    <property type="match status" value="1"/>
</dbReference>
<dbReference type="Gene3D" id="1.10.274.30">
    <property type="entry name" value="MRG domain"/>
    <property type="match status" value="1"/>
</dbReference>
<keyword evidence="5" id="KW-0539">Nucleus</keyword>
<evidence type="ECO:0000313" key="9">
    <source>
        <dbReference type="Proteomes" id="UP001153620"/>
    </source>
</evidence>
<dbReference type="GO" id="GO:0005634">
    <property type="term" value="C:nucleus"/>
    <property type="evidence" value="ECO:0007669"/>
    <property type="project" value="UniProtKB-SubCell"/>
</dbReference>
<feature type="compositionally biased region" description="Polar residues" evidence="6">
    <location>
        <begin position="123"/>
        <end position="147"/>
    </location>
</feature>
<dbReference type="CDD" id="cd18983">
    <property type="entry name" value="CBD_MSL3_like"/>
    <property type="match status" value="1"/>
</dbReference>